<dbReference type="PANTHER" id="PTHR36985">
    <property type="entry name" value="TRANSLOCATION AND ASSEMBLY MODULE SUBUNIT TAMB"/>
    <property type="match status" value="1"/>
</dbReference>
<dbReference type="EMBL" id="QYUN01000002">
    <property type="protein sequence ID" value="RJG06116.1"/>
    <property type="molecule type" value="Genomic_DNA"/>
</dbReference>
<gene>
    <name evidence="7" type="ORF">D3870_08955</name>
</gene>
<protein>
    <submittedName>
        <fullName evidence="7">DUF490 domain-containing protein</fullName>
    </submittedName>
</protein>
<evidence type="ECO:0000256" key="2">
    <source>
        <dbReference type="ARBA" id="ARBA00022692"/>
    </source>
</evidence>
<name>A0A418X0V2_9BURK</name>
<dbReference type="GO" id="GO:0009306">
    <property type="term" value="P:protein secretion"/>
    <property type="evidence" value="ECO:0007669"/>
    <property type="project" value="InterPro"/>
</dbReference>
<evidence type="ECO:0000256" key="3">
    <source>
        <dbReference type="ARBA" id="ARBA00022989"/>
    </source>
</evidence>
<comment type="caution">
    <text evidence="7">The sequence shown here is derived from an EMBL/GenBank/DDBJ whole genome shotgun (WGS) entry which is preliminary data.</text>
</comment>
<evidence type="ECO:0000256" key="1">
    <source>
        <dbReference type="ARBA" id="ARBA00004167"/>
    </source>
</evidence>
<evidence type="ECO:0000259" key="6">
    <source>
        <dbReference type="Pfam" id="PF04357"/>
    </source>
</evidence>
<evidence type="ECO:0000313" key="7">
    <source>
        <dbReference type="EMBL" id="RJG06116.1"/>
    </source>
</evidence>
<keyword evidence="2 5" id="KW-0812">Transmembrane</keyword>
<dbReference type="PANTHER" id="PTHR36985:SF1">
    <property type="entry name" value="TRANSLOCATION AND ASSEMBLY MODULE SUBUNIT TAMB"/>
    <property type="match status" value="1"/>
</dbReference>
<dbReference type="GO" id="GO:0005886">
    <property type="term" value="C:plasma membrane"/>
    <property type="evidence" value="ECO:0007669"/>
    <property type="project" value="InterPro"/>
</dbReference>
<feature type="transmembrane region" description="Helical" evidence="5">
    <location>
        <begin position="33"/>
        <end position="54"/>
    </location>
</feature>
<keyword evidence="3 5" id="KW-1133">Transmembrane helix</keyword>
<dbReference type="InterPro" id="IPR007452">
    <property type="entry name" value="TamB_C"/>
</dbReference>
<dbReference type="Proteomes" id="UP000285190">
    <property type="component" value="Unassembled WGS sequence"/>
</dbReference>
<organism evidence="7 8">
    <name type="scientific">Noviherbaspirillum cavernae</name>
    <dbReference type="NCBI Taxonomy" id="2320862"/>
    <lineage>
        <taxon>Bacteria</taxon>
        <taxon>Pseudomonadati</taxon>
        <taxon>Pseudomonadota</taxon>
        <taxon>Betaproteobacteria</taxon>
        <taxon>Burkholderiales</taxon>
        <taxon>Oxalobacteraceae</taxon>
        <taxon>Noviherbaspirillum</taxon>
    </lineage>
</organism>
<keyword evidence="4 5" id="KW-0472">Membrane</keyword>
<dbReference type="Pfam" id="PF04357">
    <property type="entry name" value="TamB"/>
    <property type="match status" value="1"/>
</dbReference>
<evidence type="ECO:0000313" key="8">
    <source>
        <dbReference type="Proteomes" id="UP000285190"/>
    </source>
</evidence>
<evidence type="ECO:0000256" key="4">
    <source>
        <dbReference type="ARBA" id="ARBA00023136"/>
    </source>
</evidence>
<evidence type="ECO:0000256" key="5">
    <source>
        <dbReference type="SAM" id="Phobius"/>
    </source>
</evidence>
<keyword evidence="8" id="KW-1185">Reference proteome</keyword>
<comment type="subcellular location">
    <subcellularLocation>
        <location evidence="1">Membrane</location>
        <topology evidence="1">Single-pass membrane protein</topology>
    </subcellularLocation>
</comment>
<accession>A0A418X0V2</accession>
<reference evidence="7 8" key="1">
    <citation type="submission" date="2018-09" db="EMBL/GenBank/DDBJ databases">
        <authorList>
            <person name="Zhu H."/>
        </authorList>
    </citation>
    <scope>NUCLEOTIDE SEQUENCE [LARGE SCALE GENOMIC DNA]</scope>
    <source>
        <strain evidence="7 8">K2R10-39</strain>
    </source>
</reference>
<sequence length="1337" mass="142179">MARRLAKYDCISRWDMASDAQARSKRPGRGVRIAIAVFAALLALLFGFGGWLLATESGARKVFEMLSDLPGNPVRVEGVEGRIVGPLTLNRVTIDTEGQLVTLQTLRLDWRPQDLLRRELHILSLTAADLDIVIKQQEQKEPMQLPERLALPIKLRADKIAIDGGTVRLGPVDLFSLGALALNLDFDGARYRLGLQQLAVRSKSEQASLAASVKGEATLDASAPYALQAALSSGADAAFGAQTLDASGQIRIDGSLAEMHVASDLAVGEAMLNGRAVLRPFSAQPLGVADLTAQAVDLAMLRDDLPRTRLDFSLSAREDGGGQFALTNAEAGLYDEERLPLTELRVAFRQADGRFFLDRIAATLGSAKRIAGTVEGAGHYADGGLSLDLTTASLDLKKLDQRIRSTQLTGKLGIRHVSGQQDFTIDLSEPLKKQKLVVSAHAVLANASMTLERATLQVGEGRLDASGHFDLAGAQSFSASGKLGKFRLKDLGEFSRLPDLFLNGQFSLRGARQPALAADFSFTIDDSRIAGHALRGEGKGQLRADSVDIAGLSLMAGDNRLNVQGKLAHDNGKMTFALTAPKLEQIDAGFGGAFDANGTVSGTFSAPHVNASWDGSKVRIRDLLQIDSTQGKADVHIDRRKPLWLNAATLDASLRGLRGEGRQAAALSARLQFSPHADAPLQLDVRVQDLAAGTMRADSLTVTANGTTSAHVIDAALSEPGQQWTLKADGGLSKLNAAPQWQGTIQQVDGAGRFVAHIAAPAPLLVSRQRVQLDRFRLDSTAAFIAVEQFMRDQNGIVTRGRIERMQLAQLIRFAGASGGEQAFSTDLQMSGEWDVTLGDTLAGTLKFRRDKGDVVMKGNSSVALGLRELNASATAANGQISMQLLAEGLRAGRIEATGRAVAAGGRGGFAIAQDAPLSGDIKVDIPSLSWASALVSRSLVADGKLQSAITVGGSLSQPRLAGRISGSGLRMLLADTGVDLQNGVLDSEFQDSRLIIKSLRFGKQDADLIATGQIDFAEREPSADIAVKADRFALLDRSDRRLRMSGEGRLGWRESVAKITGTFNVNSGFFDVRNTGMPTLSDDVVIVGQKDKAVEQRGLPASIDIGIALGDGIKLVGRGVDAVLAGDIRFASEPGEPLRARGTLHVAKGTYTAYGRKLEIEQGLLRFNGPIGNPALDIVAMRRGQEVAAGVAVRGTVLSPRIDLVSDPTVPDVEKLSWLVLGRGIDQSGESDAAALQAAASAMLTKGAAAGVQSQIAGIFGLDELSVTTDPDSTLQERIVTLGKQVNSRLYVGFRQGIESATSVLRLRYTLSKKLSLEAEAGTRSALLLFYNISYD</sequence>
<feature type="domain" description="Translocation and assembly module TamB C-terminal" evidence="6">
    <location>
        <begin position="1008"/>
        <end position="1335"/>
    </location>
</feature>
<proteinExistence type="predicted"/>